<evidence type="ECO:0000313" key="6">
    <source>
        <dbReference type="EMBL" id="QCD36757.1"/>
    </source>
</evidence>
<evidence type="ECO:0000256" key="5">
    <source>
        <dbReference type="ARBA" id="ARBA00022884"/>
    </source>
</evidence>
<organism evidence="6 7">
    <name type="scientific">Muribaculum gordoncarteri</name>
    <dbReference type="NCBI Taxonomy" id="2530390"/>
    <lineage>
        <taxon>Bacteria</taxon>
        <taxon>Pseudomonadati</taxon>
        <taxon>Bacteroidota</taxon>
        <taxon>Bacteroidia</taxon>
        <taxon>Bacteroidales</taxon>
        <taxon>Muribaculaceae</taxon>
        <taxon>Muribaculum</taxon>
    </lineage>
</organism>
<evidence type="ECO:0000256" key="3">
    <source>
        <dbReference type="ARBA" id="ARBA00022759"/>
    </source>
</evidence>
<protein>
    <submittedName>
        <fullName evidence="6">Ribonuclease P protein component</fullName>
    </submittedName>
</protein>
<sequence>MSLRLYKREKLCSVTAIENLFARKEGNGSAMAYPLRAVWRVSERNGASVQFLISIPKKRLRHAVDRVTMRRRVREAYRLNRNELTLPEGVNIDMAFIYVADSLQPYSRIESAVIKALNKISSTFVTEKQ</sequence>
<dbReference type="Proteomes" id="UP000297031">
    <property type="component" value="Chromosome"/>
</dbReference>
<gene>
    <name evidence="6" type="ORF">E7746_13150</name>
</gene>
<dbReference type="RefSeq" id="WP_123394781.1">
    <property type="nucleotide sequence ID" value="NZ_CANQMU010000008.1"/>
</dbReference>
<keyword evidence="3" id="KW-0255">Endonuclease</keyword>
<dbReference type="Pfam" id="PF00825">
    <property type="entry name" value="Ribonuclease_P"/>
    <property type="match status" value="1"/>
</dbReference>
<dbReference type="OrthoDB" id="1524972at2"/>
<dbReference type="GO" id="GO:0000049">
    <property type="term" value="F:tRNA binding"/>
    <property type="evidence" value="ECO:0007669"/>
    <property type="project" value="InterPro"/>
</dbReference>
<dbReference type="Gene3D" id="3.30.230.10">
    <property type="match status" value="1"/>
</dbReference>
<evidence type="ECO:0000256" key="2">
    <source>
        <dbReference type="ARBA" id="ARBA00022722"/>
    </source>
</evidence>
<dbReference type="InterPro" id="IPR000100">
    <property type="entry name" value="RNase_P"/>
</dbReference>
<keyword evidence="1" id="KW-0819">tRNA processing</keyword>
<name>A0A4P7VQZ8_9BACT</name>
<dbReference type="SUPFAM" id="SSF54211">
    <property type="entry name" value="Ribosomal protein S5 domain 2-like"/>
    <property type="match status" value="1"/>
</dbReference>
<evidence type="ECO:0000256" key="4">
    <source>
        <dbReference type="ARBA" id="ARBA00022801"/>
    </source>
</evidence>
<keyword evidence="2" id="KW-0540">Nuclease</keyword>
<keyword evidence="5" id="KW-0694">RNA-binding</keyword>
<reference evidence="6 7" key="1">
    <citation type="submission" date="2019-02" db="EMBL/GenBank/DDBJ databases">
        <title>Isolation and identification of novel species under the genus Muribaculum.</title>
        <authorList>
            <person name="Miyake S."/>
            <person name="Ding Y."/>
            <person name="Low A."/>
            <person name="Soh M."/>
            <person name="Seedorf H."/>
        </authorList>
    </citation>
    <scope>NUCLEOTIDE SEQUENCE [LARGE SCALE GENOMIC DNA]</scope>
    <source>
        <strain evidence="6 7">TLL-A4</strain>
    </source>
</reference>
<proteinExistence type="predicted"/>
<dbReference type="EMBL" id="CP039393">
    <property type="protein sequence ID" value="QCD36757.1"/>
    <property type="molecule type" value="Genomic_DNA"/>
</dbReference>
<dbReference type="InterPro" id="IPR014721">
    <property type="entry name" value="Ribsml_uS5_D2-typ_fold_subgr"/>
</dbReference>
<evidence type="ECO:0000313" key="7">
    <source>
        <dbReference type="Proteomes" id="UP000297031"/>
    </source>
</evidence>
<dbReference type="GO" id="GO:0004526">
    <property type="term" value="F:ribonuclease P activity"/>
    <property type="evidence" value="ECO:0007669"/>
    <property type="project" value="InterPro"/>
</dbReference>
<dbReference type="AlphaFoldDB" id="A0A4P7VQZ8"/>
<accession>A0A4P7VQZ8</accession>
<evidence type="ECO:0000256" key="1">
    <source>
        <dbReference type="ARBA" id="ARBA00022694"/>
    </source>
</evidence>
<dbReference type="InterPro" id="IPR020568">
    <property type="entry name" value="Ribosomal_Su5_D2-typ_SF"/>
</dbReference>
<keyword evidence="4" id="KW-0378">Hydrolase</keyword>
<dbReference type="KEGG" id="mgod:E7746_13150"/>
<dbReference type="GO" id="GO:0008033">
    <property type="term" value="P:tRNA processing"/>
    <property type="evidence" value="ECO:0007669"/>
    <property type="project" value="UniProtKB-KW"/>
</dbReference>
<keyword evidence="7" id="KW-1185">Reference proteome</keyword>